<protein>
    <submittedName>
        <fullName evidence="4">NAD(P)-dependent dehydrogenase, short-chain alcohol dehydrogenase family</fullName>
    </submittedName>
</protein>
<dbReference type="PRINTS" id="PR00081">
    <property type="entry name" value="GDHRDH"/>
</dbReference>
<dbReference type="InterPro" id="IPR002347">
    <property type="entry name" value="SDR_fam"/>
</dbReference>
<evidence type="ECO:0000256" key="1">
    <source>
        <dbReference type="ARBA" id="ARBA00006484"/>
    </source>
</evidence>
<keyword evidence="5" id="KW-1185">Reference proteome</keyword>
<dbReference type="CDD" id="cd05233">
    <property type="entry name" value="SDR_c"/>
    <property type="match status" value="1"/>
</dbReference>
<dbReference type="PRINTS" id="PR00080">
    <property type="entry name" value="SDRFAMILY"/>
</dbReference>
<proteinExistence type="inferred from homology"/>
<evidence type="ECO:0000313" key="5">
    <source>
        <dbReference type="Proteomes" id="UP000192840"/>
    </source>
</evidence>
<organism evidence="4 5">
    <name type="scientific">Lentzea albidocapillata</name>
    <dbReference type="NCBI Taxonomy" id="40571"/>
    <lineage>
        <taxon>Bacteria</taxon>
        <taxon>Bacillati</taxon>
        <taxon>Actinomycetota</taxon>
        <taxon>Actinomycetes</taxon>
        <taxon>Pseudonocardiales</taxon>
        <taxon>Pseudonocardiaceae</taxon>
        <taxon>Lentzea</taxon>
    </lineage>
</organism>
<dbReference type="FunFam" id="3.40.50.720:FF:000084">
    <property type="entry name" value="Short-chain dehydrogenase reductase"/>
    <property type="match status" value="1"/>
</dbReference>
<dbReference type="SUPFAM" id="SSF51735">
    <property type="entry name" value="NAD(P)-binding Rossmann-fold domains"/>
    <property type="match status" value="1"/>
</dbReference>
<dbReference type="OrthoDB" id="3361211at2"/>
<dbReference type="Proteomes" id="UP000192840">
    <property type="component" value="Unassembled WGS sequence"/>
</dbReference>
<dbReference type="GO" id="GO:0016491">
    <property type="term" value="F:oxidoreductase activity"/>
    <property type="evidence" value="ECO:0007669"/>
    <property type="project" value="UniProtKB-KW"/>
</dbReference>
<evidence type="ECO:0000313" key="4">
    <source>
        <dbReference type="EMBL" id="SMC96090.1"/>
    </source>
</evidence>
<dbReference type="RefSeq" id="WP_030477391.1">
    <property type="nucleotide sequence ID" value="NZ_FWYC01000007.1"/>
</dbReference>
<dbReference type="Pfam" id="PF13561">
    <property type="entry name" value="adh_short_C2"/>
    <property type="match status" value="1"/>
</dbReference>
<accession>A0A1W2DEZ0</accession>
<dbReference type="InterPro" id="IPR036291">
    <property type="entry name" value="NAD(P)-bd_dom_sf"/>
</dbReference>
<dbReference type="STRING" id="40571.SAMN05660733_02956"/>
<dbReference type="InterPro" id="IPR020904">
    <property type="entry name" value="Sc_DH/Rdtase_CS"/>
</dbReference>
<dbReference type="EMBL" id="FWYC01000007">
    <property type="protein sequence ID" value="SMC96090.1"/>
    <property type="molecule type" value="Genomic_DNA"/>
</dbReference>
<gene>
    <name evidence="4" type="ORF">SAMN05660733_02956</name>
</gene>
<dbReference type="Gene3D" id="3.40.50.720">
    <property type="entry name" value="NAD(P)-binding Rossmann-like Domain"/>
    <property type="match status" value="1"/>
</dbReference>
<evidence type="ECO:0000256" key="2">
    <source>
        <dbReference type="ARBA" id="ARBA00023002"/>
    </source>
</evidence>
<dbReference type="AlphaFoldDB" id="A0A1W2DEZ0"/>
<dbReference type="PROSITE" id="PS00061">
    <property type="entry name" value="ADH_SHORT"/>
    <property type="match status" value="1"/>
</dbReference>
<name>A0A1W2DEZ0_9PSEU</name>
<feature type="domain" description="Ketoreductase" evidence="3">
    <location>
        <begin position="8"/>
        <end position="177"/>
    </location>
</feature>
<dbReference type="NCBIfam" id="NF005893">
    <property type="entry name" value="PRK07856.1"/>
    <property type="match status" value="1"/>
</dbReference>
<dbReference type="PANTHER" id="PTHR43639">
    <property type="entry name" value="OXIDOREDUCTASE, SHORT-CHAIN DEHYDROGENASE/REDUCTASE FAMILY (AFU_ORTHOLOGUE AFUA_5G02870)"/>
    <property type="match status" value="1"/>
</dbReference>
<dbReference type="SMART" id="SM00822">
    <property type="entry name" value="PKS_KR"/>
    <property type="match status" value="1"/>
</dbReference>
<comment type="similarity">
    <text evidence="1">Belongs to the short-chain dehydrogenases/reductases (SDR) family.</text>
</comment>
<dbReference type="eggNOG" id="COG1028">
    <property type="taxonomic scope" value="Bacteria"/>
</dbReference>
<sequence length="256" mass="26410">MTGTQQGRVVIVTGGTRGIGAVIARRFLDEGADVVVCGRSETSEPPTGGGRSAVFIQADIRQPDEAERVVRTAVDRFGRLDVLVNNAGGAPPADSATVSPRFVAAVVTLNLLAPFYLAQPANAVMKEQPEGGLIINIGSVAGRNPSPDAAAYSAAKAGLTVLTRALAMDFAPQVRVNQVTVGLVRTELSHLSYGDEAGQERVAATVPMGRMATPADIAAACLLLASPGAEYVNGAELLVDGGGEFPSRYLAARRDG</sequence>
<dbReference type="PANTHER" id="PTHR43639:SF1">
    <property type="entry name" value="SHORT-CHAIN DEHYDROGENASE_REDUCTASE FAMILY PROTEIN"/>
    <property type="match status" value="1"/>
</dbReference>
<dbReference type="InterPro" id="IPR057326">
    <property type="entry name" value="KR_dom"/>
</dbReference>
<dbReference type="NCBIfam" id="NF005559">
    <property type="entry name" value="PRK07231.1"/>
    <property type="match status" value="1"/>
</dbReference>
<keyword evidence="2" id="KW-0560">Oxidoreductase</keyword>
<evidence type="ECO:0000259" key="3">
    <source>
        <dbReference type="SMART" id="SM00822"/>
    </source>
</evidence>
<reference evidence="5" key="1">
    <citation type="submission" date="2017-04" db="EMBL/GenBank/DDBJ databases">
        <authorList>
            <person name="Varghese N."/>
            <person name="Submissions S."/>
        </authorList>
    </citation>
    <scope>NUCLEOTIDE SEQUENCE [LARGE SCALE GENOMIC DNA]</scope>
    <source>
        <strain evidence="5">DSM 44073</strain>
    </source>
</reference>